<keyword evidence="1" id="KW-0732">Signal</keyword>
<sequence>MKFLTQALLATTAALASISAPAAASDVSADAEGWKYQHSVGQIRCNTEIFAMHWIGYTATVFEQRDLVFAPGSFKELGEKRAAIQNCNFYLFGDKGEKVFKSKFWVVGQGGDKRHRRMSNVTNWAILKLKKPVPAWAQPVRGSRAATDLVGSDISIPVFEKFAKGSGSVEKHCVVEWVKDAGLNVQYQGCEMQGGGGGAPLVVKGEDGPVMIGMHTWQPEEKDVGYGVVFGEKLWEQFDKVLSTNEIGAIPEVTF</sequence>
<dbReference type="KEGG" id="err:DVR09_14620"/>
<gene>
    <name evidence="2" type="ORF">DVR09_14620</name>
</gene>
<dbReference type="RefSeq" id="WP_115418003.1">
    <property type="nucleotide sequence ID" value="NZ_CP031358.1"/>
</dbReference>
<evidence type="ECO:0000313" key="2">
    <source>
        <dbReference type="EMBL" id="AXK43690.1"/>
    </source>
</evidence>
<organism evidence="2 3">
    <name type="scientific">Erythrobacter aureus</name>
    <dbReference type="NCBI Taxonomy" id="2182384"/>
    <lineage>
        <taxon>Bacteria</taxon>
        <taxon>Pseudomonadati</taxon>
        <taxon>Pseudomonadota</taxon>
        <taxon>Alphaproteobacteria</taxon>
        <taxon>Sphingomonadales</taxon>
        <taxon>Erythrobacteraceae</taxon>
        <taxon>Erythrobacter/Porphyrobacter group</taxon>
        <taxon>Erythrobacter</taxon>
    </lineage>
</organism>
<dbReference type="Proteomes" id="UP000254508">
    <property type="component" value="Plasmid unnamed"/>
</dbReference>
<evidence type="ECO:0000256" key="1">
    <source>
        <dbReference type="SAM" id="SignalP"/>
    </source>
</evidence>
<proteinExistence type="predicted"/>
<accession>A0A345YID8</accession>
<geneLocation type="plasmid" evidence="2 3">
    <name>unnamed</name>
</geneLocation>
<keyword evidence="3" id="KW-1185">Reference proteome</keyword>
<evidence type="ECO:0000313" key="3">
    <source>
        <dbReference type="Proteomes" id="UP000254508"/>
    </source>
</evidence>
<reference evidence="2 3" key="1">
    <citation type="submission" date="2018-07" db="EMBL/GenBank/DDBJ databases">
        <title>Genome sequence of Erythrobacter strain YH-07, an antagonistic bacterium isolated from Yellow Sea.</title>
        <authorList>
            <person name="Tang T."/>
            <person name="Liu Q."/>
            <person name="Sun X."/>
        </authorList>
    </citation>
    <scope>NUCLEOTIDE SEQUENCE [LARGE SCALE GENOMIC DNA]</scope>
    <source>
        <strain evidence="2 3">YH-07</strain>
        <plasmid evidence="2 3">unnamed</plasmid>
    </source>
</reference>
<feature type="signal peptide" evidence="1">
    <location>
        <begin position="1"/>
        <end position="24"/>
    </location>
</feature>
<feature type="chain" id="PRO_5016980401" evidence="1">
    <location>
        <begin position="25"/>
        <end position="255"/>
    </location>
</feature>
<dbReference type="EMBL" id="CP031358">
    <property type="protein sequence ID" value="AXK43690.1"/>
    <property type="molecule type" value="Genomic_DNA"/>
</dbReference>
<protein>
    <submittedName>
        <fullName evidence="2">Uncharacterized protein</fullName>
    </submittedName>
</protein>
<name>A0A345YID8_9SPHN</name>
<keyword evidence="2" id="KW-0614">Plasmid</keyword>
<dbReference type="AlphaFoldDB" id="A0A345YID8"/>